<proteinExistence type="predicted"/>
<keyword evidence="2" id="KW-1185">Reference proteome</keyword>
<evidence type="ECO:0000313" key="1">
    <source>
        <dbReference type="EMBL" id="KAI4304854.1"/>
    </source>
</evidence>
<sequence>MALEALNARVLWTRPLRHLIASAVPRRSSSFLFPRCCSSSSPAAASVAAPSPSRGRGRRSPGQSSTSDRDSIRAIRLRKVEELRGKGLEPYAYKWERTHCASLLQDIYKDLANGEELSGEKDHVSISGRIVARRAFGKLAFLTLRDDSGTIQLYCEKERLLDDQFEQLKAVVDIGDIVGACGTVKRTEKGELSVCVNSFSILTKSLLPLPDKYHGLTDVDKRYRQRYVDMIANPEVAEIFRKRAKIVSEIRRAVESAGFIEVETPVLQGAAGGAEARPFVTYHNSLGRDLYLRIATELHLKRMLVGGFEKVYEIGRIFRNEGISTRHNPEFTTIEMYEAYSDYQSMMDMAEEIVTRCALAVQNKLTIEYQGLEISLERPWRRETMHNLVKETTGIDFADLKNNLNASKEVTLATLGNSIESKDKLAIEASPSLGHLVNEIFEIVVEPKLLQPTFVLDYPVEISPLAKPHRSHAGLTERFELFICGRELANAFSELTDPIDQRRRLEEQVRQHNEKRAATLAKASSSNQVEVDDDESYEVTLDDDFLNALEYGMPPASGMGLGIDRLVMLLTDSASIRDVIAFPVLKIQN</sequence>
<accession>A0ACB9L5N3</accession>
<evidence type="ECO:0000313" key="2">
    <source>
        <dbReference type="Proteomes" id="UP001057402"/>
    </source>
</evidence>
<gene>
    <name evidence="1" type="ORF">MLD38_040315</name>
</gene>
<dbReference type="Proteomes" id="UP001057402">
    <property type="component" value="Chromosome 12"/>
</dbReference>
<dbReference type="EMBL" id="CM042891">
    <property type="protein sequence ID" value="KAI4304854.1"/>
    <property type="molecule type" value="Genomic_DNA"/>
</dbReference>
<organism evidence="1 2">
    <name type="scientific">Melastoma candidum</name>
    <dbReference type="NCBI Taxonomy" id="119954"/>
    <lineage>
        <taxon>Eukaryota</taxon>
        <taxon>Viridiplantae</taxon>
        <taxon>Streptophyta</taxon>
        <taxon>Embryophyta</taxon>
        <taxon>Tracheophyta</taxon>
        <taxon>Spermatophyta</taxon>
        <taxon>Magnoliopsida</taxon>
        <taxon>eudicotyledons</taxon>
        <taxon>Gunneridae</taxon>
        <taxon>Pentapetalae</taxon>
        <taxon>rosids</taxon>
        <taxon>malvids</taxon>
        <taxon>Myrtales</taxon>
        <taxon>Melastomataceae</taxon>
        <taxon>Melastomatoideae</taxon>
        <taxon>Melastomateae</taxon>
        <taxon>Melastoma</taxon>
    </lineage>
</organism>
<comment type="caution">
    <text evidence="1">The sequence shown here is derived from an EMBL/GenBank/DDBJ whole genome shotgun (WGS) entry which is preliminary data.</text>
</comment>
<reference evidence="2" key="1">
    <citation type="journal article" date="2023" name="Front. Plant Sci.">
        <title>Chromosomal-level genome assembly of Melastoma candidum provides insights into trichome evolution.</title>
        <authorList>
            <person name="Zhong Y."/>
            <person name="Wu W."/>
            <person name="Sun C."/>
            <person name="Zou P."/>
            <person name="Liu Y."/>
            <person name="Dai S."/>
            <person name="Zhou R."/>
        </authorList>
    </citation>
    <scope>NUCLEOTIDE SEQUENCE [LARGE SCALE GENOMIC DNA]</scope>
</reference>
<name>A0ACB9L5N3_9MYRT</name>
<protein>
    <submittedName>
        <fullName evidence="1">Uncharacterized protein</fullName>
    </submittedName>
</protein>